<dbReference type="InterPro" id="IPR012318">
    <property type="entry name" value="HTH_CRP"/>
</dbReference>
<evidence type="ECO:0000256" key="6">
    <source>
        <dbReference type="PROSITE-ProRule" id="PRU00169"/>
    </source>
</evidence>
<dbReference type="GO" id="GO:0000156">
    <property type="term" value="F:phosphorelay response regulator activity"/>
    <property type="evidence" value="ECO:0007669"/>
    <property type="project" value="TreeGrafter"/>
</dbReference>
<evidence type="ECO:0000259" key="9">
    <source>
        <dbReference type="PROSITE" id="PS51063"/>
    </source>
</evidence>
<sequence length="353" mass="40069">MPTILVIEDNPTVRDSLVEILQLAGYDVIFAGNGKQGIHMAETRHPDVIICDLSLPILDGYVVLQILNSNEACCKIPFIFLTARTERSDVRMGMNLGADDYITKPFDPSDLLNSIECQLKKLENNRLVQLHEMQMVSELCIPESADYNPLKTLVMDRNVRRFRKRQVIYQEGNYPSCLYFIVKGKVKTFILDEDGKELITELACEGDFLGYAALLEQIRYVDTAEAIGEVELAMIPHNDFENVLANDAVMRQQVIRLLAENIEEKEAQLLKTAYDSLRKKAAAALLMVYKKYNIVDYTDVGINFSRGNLAALAGVAKESLARTLAEFRDEQLIEIRRGTIYIRDKDKLTQFCK</sequence>
<feature type="modified residue" description="4-aspartylphosphate" evidence="6">
    <location>
        <position position="52"/>
    </location>
</feature>
<dbReference type="SUPFAM" id="SSF52172">
    <property type="entry name" value="CheY-like"/>
    <property type="match status" value="1"/>
</dbReference>
<evidence type="ECO:0000313" key="10">
    <source>
        <dbReference type="EMBL" id="SFW85194.1"/>
    </source>
</evidence>
<accession>A0A1K1SLN1</accession>
<evidence type="ECO:0000313" key="11">
    <source>
        <dbReference type="EMBL" id="WQG90513.1"/>
    </source>
</evidence>
<dbReference type="Proteomes" id="UP000183788">
    <property type="component" value="Unassembled WGS sequence"/>
</dbReference>
<name>A0A1K1SLN1_9BACT</name>
<evidence type="ECO:0000259" key="7">
    <source>
        <dbReference type="PROSITE" id="PS50042"/>
    </source>
</evidence>
<dbReference type="GO" id="GO:0005829">
    <property type="term" value="C:cytosol"/>
    <property type="evidence" value="ECO:0007669"/>
    <property type="project" value="TreeGrafter"/>
</dbReference>
<dbReference type="GO" id="GO:0032993">
    <property type="term" value="C:protein-DNA complex"/>
    <property type="evidence" value="ECO:0007669"/>
    <property type="project" value="TreeGrafter"/>
</dbReference>
<keyword evidence="2" id="KW-0902">Two-component regulatory system</keyword>
<dbReference type="Gene3D" id="3.40.50.2300">
    <property type="match status" value="1"/>
</dbReference>
<dbReference type="Pfam" id="PF13545">
    <property type="entry name" value="HTH_Crp_2"/>
    <property type="match status" value="1"/>
</dbReference>
<protein>
    <submittedName>
        <fullName evidence="11">Response regulator</fullName>
    </submittedName>
    <submittedName>
        <fullName evidence="10">cAMP-binding domain of CRP or a regulatory subunit of cAMP-dependent protein kinases</fullName>
    </submittedName>
</protein>
<dbReference type="GO" id="GO:0016301">
    <property type="term" value="F:kinase activity"/>
    <property type="evidence" value="ECO:0007669"/>
    <property type="project" value="UniProtKB-KW"/>
</dbReference>
<dbReference type="PROSITE" id="PS50042">
    <property type="entry name" value="CNMP_BINDING_3"/>
    <property type="match status" value="1"/>
</dbReference>
<dbReference type="SMART" id="SM00448">
    <property type="entry name" value="REC"/>
    <property type="match status" value="1"/>
</dbReference>
<keyword evidence="4" id="KW-0238">DNA-binding</keyword>
<evidence type="ECO:0000256" key="1">
    <source>
        <dbReference type="ARBA" id="ARBA00022553"/>
    </source>
</evidence>
<dbReference type="Proteomes" id="UP001326715">
    <property type="component" value="Chromosome"/>
</dbReference>
<keyword evidence="10" id="KW-0808">Transferase</keyword>
<dbReference type="InterPro" id="IPR036390">
    <property type="entry name" value="WH_DNA-bd_sf"/>
</dbReference>
<evidence type="ECO:0000256" key="5">
    <source>
        <dbReference type="ARBA" id="ARBA00023163"/>
    </source>
</evidence>
<dbReference type="SMART" id="SM00100">
    <property type="entry name" value="cNMP"/>
    <property type="match status" value="1"/>
</dbReference>
<dbReference type="SUPFAM" id="SSF46785">
    <property type="entry name" value="Winged helix' DNA-binding domain"/>
    <property type="match status" value="1"/>
</dbReference>
<evidence type="ECO:0000256" key="4">
    <source>
        <dbReference type="ARBA" id="ARBA00023125"/>
    </source>
</evidence>
<dbReference type="CDD" id="cd17574">
    <property type="entry name" value="REC_OmpR"/>
    <property type="match status" value="1"/>
</dbReference>
<dbReference type="Gene3D" id="2.60.120.10">
    <property type="entry name" value="Jelly Rolls"/>
    <property type="match status" value="1"/>
</dbReference>
<dbReference type="GO" id="GO:0006355">
    <property type="term" value="P:regulation of DNA-templated transcription"/>
    <property type="evidence" value="ECO:0007669"/>
    <property type="project" value="InterPro"/>
</dbReference>
<dbReference type="InterPro" id="IPR014710">
    <property type="entry name" value="RmlC-like_jellyroll"/>
</dbReference>
<dbReference type="InterPro" id="IPR011006">
    <property type="entry name" value="CheY-like_superfamily"/>
</dbReference>
<dbReference type="InterPro" id="IPR001789">
    <property type="entry name" value="Sig_transdc_resp-reg_receiver"/>
</dbReference>
<dbReference type="EMBL" id="FPIZ01000026">
    <property type="protein sequence ID" value="SFW85194.1"/>
    <property type="molecule type" value="Genomic_DNA"/>
</dbReference>
<dbReference type="SUPFAM" id="SSF51206">
    <property type="entry name" value="cAMP-binding domain-like"/>
    <property type="match status" value="1"/>
</dbReference>
<dbReference type="CDD" id="cd00038">
    <property type="entry name" value="CAP_ED"/>
    <property type="match status" value="1"/>
</dbReference>
<dbReference type="Gene3D" id="1.10.10.10">
    <property type="entry name" value="Winged helix-like DNA-binding domain superfamily/Winged helix DNA-binding domain"/>
    <property type="match status" value="1"/>
</dbReference>
<keyword evidence="13" id="KW-1185">Reference proteome</keyword>
<gene>
    <name evidence="10" type="ORF">SAMN05661012_05674</name>
    <name evidence="11" type="ORF">SR876_03320</name>
</gene>
<dbReference type="PROSITE" id="PS50110">
    <property type="entry name" value="RESPONSE_REGULATORY"/>
    <property type="match status" value="1"/>
</dbReference>
<keyword evidence="5" id="KW-0804">Transcription</keyword>
<dbReference type="PANTHER" id="PTHR48111">
    <property type="entry name" value="REGULATOR OF RPOS"/>
    <property type="match status" value="1"/>
</dbReference>
<feature type="domain" description="Response regulatory" evidence="8">
    <location>
        <begin position="3"/>
        <end position="119"/>
    </location>
</feature>
<evidence type="ECO:0000256" key="2">
    <source>
        <dbReference type="ARBA" id="ARBA00023012"/>
    </source>
</evidence>
<reference evidence="10 12" key="1">
    <citation type="submission" date="2016-11" db="EMBL/GenBank/DDBJ databases">
        <authorList>
            <person name="Jaros S."/>
            <person name="Januszkiewicz K."/>
            <person name="Wedrychowicz H."/>
        </authorList>
    </citation>
    <scope>NUCLEOTIDE SEQUENCE [LARGE SCALE GENOMIC DNA]</scope>
    <source>
        <strain evidence="10 12">DSM 784</strain>
    </source>
</reference>
<dbReference type="InterPro" id="IPR000595">
    <property type="entry name" value="cNMP-bd_dom"/>
</dbReference>
<keyword evidence="1 6" id="KW-0597">Phosphoprotein</keyword>
<evidence type="ECO:0000259" key="8">
    <source>
        <dbReference type="PROSITE" id="PS50110"/>
    </source>
</evidence>
<feature type="domain" description="Cyclic nucleotide-binding" evidence="7">
    <location>
        <begin position="141"/>
        <end position="261"/>
    </location>
</feature>
<evidence type="ECO:0000313" key="12">
    <source>
        <dbReference type="Proteomes" id="UP000183788"/>
    </source>
</evidence>
<dbReference type="EMBL" id="CP140154">
    <property type="protein sequence ID" value="WQG90513.1"/>
    <property type="molecule type" value="Genomic_DNA"/>
</dbReference>
<dbReference type="RefSeq" id="WP_072364930.1">
    <property type="nucleotide sequence ID" value="NZ_CP139972.1"/>
</dbReference>
<dbReference type="PROSITE" id="PS51063">
    <property type="entry name" value="HTH_CRP_2"/>
    <property type="match status" value="1"/>
</dbReference>
<dbReference type="OrthoDB" id="9127033at2"/>
<keyword evidence="10" id="KW-0418">Kinase</keyword>
<dbReference type="InterPro" id="IPR039420">
    <property type="entry name" value="WalR-like"/>
</dbReference>
<dbReference type="STRING" id="1004.SAMN05661012_05674"/>
<dbReference type="AlphaFoldDB" id="A0A1K1SLN1"/>
<dbReference type="Pfam" id="PF00027">
    <property type="entry name" value="cNMP_binding"/>
    <property type="match status" value="1"/>
</dbReference>
<dbReference type="PANTHER" id="PTHR48111:SF1">
    <property type="entry name" value="TWO-COMPONENT RESPONSE REGULATOR ORR33"/>
    <property type="match status" value="1"/>
</dbReference>
<feature type="domain" description="HTH crp-type" evidence="9">
    <location>
        <begin position="275"/>
        <end position="346"/>
    </location>
</feature>
<dbReference type="SMART" id="SM00419">
    <property type="entry name" value="HTH_CRP"/>
    <property type="match status" value="1"/>
</dbReference>
<dbReference type="InterPro" id="IPR036388">
    <property type="entry name" value="WH-like_DNA-bd_sf"/>
</dbReference>
<organism evidence="10 12">
    <name type="scientific">Chitinophaga sancti</name>
    <dbReference type="NCBI Taxonomy" id="1004"/>
    <lineage>
        <taxon>Bacteria</taxon>
        <taxon>Pseudomonadati</taxon>
        <taxon>Bacteroidota</taxon>
        <taxon>Chitinophagia</taxon>
        <taxon>Chitinophagales</taxon>
        <taxon>Chitinophagaceae</taxon>
        <taxon>Chitinophaga</taxon>
    </lineage>
</organism>
<dbReference type="InterPro" id="IPR018490">
    <property type="entry name" value="cNMP-bd_dom_sf"/>
</dbReference>
<dbReference type="Pfam" id="PF00072">
    <property type="entry name" value="Response_reg"/>
    <property type="match status" value="1"/>
</dbReference>
<dbReference type="GO" id="GO:0000976">
    <property type="term" value="F:transcription cis-regulatory region binding"/>
    <property type="evidence" value="ECO:0007669"/>
    <property type="project" value="TreeGrafter"/>
</dbReference>
<evidence type="ECO:0000313" key="13">
    <source>
        <dbReference type="Proteomes" id="UP001326715"/>
    </source>
</evidence>
<keyword evidence="3" id="KW-0805">Transcription regulation</keyword>
<proteinExistence type="predicted"/>
<evidence type="ECO:0000256" key="3">
    <source>
        <dbReference type="ARBA" id="ARBA00023015"/>
    </source>
</evidence>
<reference evidence="11 13" key="2">
    <citation type="submission" date="2023-11" db="EMBL/GenBank/DDBJ databases">
        <title>MicrobeMod: A computational toolkit for identifying prokaryotic methylation and restriction-modification with nanopore sequencing.</title>
        <authorList>
            <person name="Crits-Christoph A."/>
            <person name="Kang S.C."/>
            <person name="Lee H."/>
            <person name="Ostrov N."/>
        </authorList>
    </citation>
    <scope>NUCLEOTIDE SEQUENCE [LARGE SCALE GENOMIC DNA]</scope>
    <source>
        <strain evidence="11 13">ATCC 23090</strain>
    </source>
</reference>